<dbReference type="InterPro" id="IPR005106">
    <property type="entry name" value="Asp/hSer_DH_NAD-bd"/>
</dbReference>
<dbReference type="EMBL" id="JAEUXJ010000006">
    <property type="protein sequence ID" value="MBL6456889.1"/>
    <property type="molecule type" value="Genomic_DNA"/>
</dbReference>
<dbReference type="Pfam" id="PF01842">
    <property type="entry name" value="ACT"/>
    <property type="match status" value="1"/>
</dbReference>
<evidence type="ECO:0000256" key="2">
    <source>
        <dbReference type="ARBA" id="ARBA00005062"/>
    </source>
</evidence>
<comment type="pathway">
    <text evidence="2">Amino-acid biosynthesis; L-methionine biosynthesis via de novo pathway; L-homoserine from L-aspartate: step 3/3.</text>
</comment>
<evidence type="ECO:0000256" key="8">
    <source>
        <dbReference type="ARBA" id="ARBA00022857"/>
    </source>
</evidence>
<keyword evidence="9" id="KW-0560">Oxidoreductase</keyword>
<protein>
    <recommendedName>
        <fullName evidence="5">Homoserine dehydrogenase</fullName>
        <ecNumber evidence="4">1.1.1.3</ecNumber>
    </recommendedName>
</protein>
<keyword evidence="7" id="KW-0791">Threonine biosynthesis</keyword>
<dbReference type="Pfam" id="PF00742">
    <property type="entry name" value="Homoserine_dh"/>
    <property type="match status" value="1"/>
</dbReference>
<dbReference type="InterPro" id="IPR016204">
    <property type="entry name" value="HDH"/>
</dbReference>
<dbReference type="InterPro" id="IPR001342">
    <property type="entry name" value="HDH_cat"/>
</dbReference>
<dbReference type="SUPFAM" id="SSF51735">
    <property type="entry name" value="NAD(P)-binding Rossmann-fold domains"/>
    <property type="match status" value="1"/>
</dbReference>
<dbReference type="Gene3D" id="3.40.50.720">
    <property type="entry name" value="NAD(P)-binding Rossmann-like Domain"/>
    <property type="match status" value="1"/>
</dbReference>
<evidence type="ECO:0000256" key="11">
    <source>
        <dbReference type="RuleBase" id="RU004171"/>
    </source>
</evidence>
<dbReference type="NCBIfam" id="NF004976">
    <property type="entry name" value="PRK06349.1"/>
    <property type="match status" value="1"/>
</dbReference>
<comment type="caution">
    <text evidence="13">The sequence shown here is derived from an EMBL/GenBank/DDBJ whole genome shotgun (WGS) entry which is preliminary data.</text>
</comment>
<keyword evidence="10" id="KW-0486">Methionine biosynthesis</keyword>
<dbReference type="SUPFAM" id="SSF55347">
    <property type="entry name" value="Glyceraldehyde-3-phosphate dehydrogenase-like, C-terminal domain"/>
    <property type="match status" value="1"/>
</dbReference>
<dbReference type="PROSITE" id="PS51671">
    <property type="entry name" value="ACT"/>
    <property type="match status" value="1"/>
</dbReference>
<evidence type="ECO:0000313" key="14">
    <source>
        <dbReference type="Proteomes" id="UP000606490"/>
    </source>
</evidence>
<dbReference type="InterPro" id="IPR036291">
    <property type="entry name" value="NAD(P)-bd_dom_sf"/>
</dbReference>
<dbReference type="Pfam" id="PF03447">
    <property type="entry name" value="NAD_binding_3"/>
    <property type="match status" value="1"/>
</dbReference>
<dbReference type="InterPro" id="IPR019811">
    <property type="entry name" value="HDH_CS"/>
</dbReference>
<evidence type="ECO:0000256" key="7">
    <source>
        <dbReference type="ARBA" id="ARBA00022697"/>
    </source>
</evidence>
<gene>
    <name evidence="13" type="ORF">JMJ55_16245</name>
</gene>
<keyword evidence="6" id="KW-0028">Amino-acid biosynthesis</keyword>
<dbReference type="Proteomes" id="UP000606490">
    <property type="component" value="Unassembled WGS sequence"/>
</dbReference>
<dbReference type="Gene3D" id="3.30.360.10">
    <property type="entry name" value="Dihydrodipicolinate Reductase, domain 2"/>
    <property type="match status" value="1"/>
</dbReference>
<evidence type="ECO:0000313" key="13">
    <source>
        <dbReference type="EMBL" id="MBL6456889.1"/>
    </source>
</evidence>
<keyword evidence="14" id="KW-1185">Reference proteome</keyword>
<accession>A0ABS1V817</accession>
<evidence type="ECO:0000256" key="6">
    <source>
        <dbReference type="ARBA" id="ARBA00022605"/>
    </source>
</evidence>
<evidence type="ECO:0000256" key="9">
    <source>
        <dbReference type="ARBA" id="ARBA00023002"/>
    </source>
</evidence>
<dbReference type="PANTHER" id="PTHR43331:SF1">
    <property type="entry name" value="HOMOSERINE DEHYDROGENASE"/>
    <property type="match status" value="1"/>
</dbReference>
<comment type="pathway">
    <text evidence="1">Amino-acid biosynthesis; L-threonine biosynthesis; L-threonine from L-aspartate: step 3/5.</text>
</comment>
<evidence type="ECO:0000259" key="12">
    <source>
        <dbReference type="PROSITE" id="PS51671"/>
    </source>
</evidence>
<evidence type="ECO:0000256" key="10">
    <source>
        <dbReference type="ARBA" id="ARBA00023167"/>
    </source>
</evidence>
<keyword evidence="8" id="KW-0521">NADP</keyword>
<dbReference type="EC" id="1.1.1.3" evidence="4"/>
<dbReference type="PROSITE" id="PS01042">
    <property type="entry name" value="HOMOSER_DHGENASE"/>
    <property type="match status" value="1"/>
</dbReference>
<sequence>MSKPLSIAVAGLGTVGTGVLKLLATNADLVAARAGRRIIVGAVSARSRNRDRGVPLDAVRWYDDPVALAQDPGTDVVVELIGGSEGPARALVEAALAAGKPVVTANKALLAIHGAAIAELAEARGIPLAFEAAVAGGIPAIKGLREGLAANRIQRVAGILNGTCNYILTVMREQGREFAEVLAEAQALGYAEADPSFDIDGVDAAHKLAILAALAFGRPVDFAAVHVEGIRAVTALDIALAGELGYRIKLLGIASSTEAGISARVHPCMVPVAAPIARVDGVFNAVVAEGDFVGRVVLEGRGAGAGPTASAVVADLIDLARGRHTPVWGAASGALDSAPAVPMDRHRGAYYLRLMVLDRPGVIADVTGILRDESISLEAMLQRGRAPGEAVPVVLTTHDCEEAAMRNALSRIGALDSVLEKPALIRIEPI</sequence>
<evidence type="ECO:0000256" key="1">
    <source>
        <dbReference type="ARBA" id="ARBA00005056"/>
    </source>
</evidence>
<dbReference type="Gene3D" id="3.30.70.260">
    <property type="match status" value="1"/>
</dbReference>
<dbReference type="RefSeq" id="WP_202826629.1">
    <property type="nucleotide sequence ID" value="NZ_JAEUXJ010000006.1"/>
</dbReference>
<dbReference type="PIRSF" id="PIRSF000098">
    <property type="entry name" value="Homoser_dehydrog"/>
    <property type="match status" value="1"/>
</dbReference>
<dbReference type="SUPFAM" id="SSF55021">
    <property type="entry name" value="ACT-like"/>
    <property type="match status" value="1"/>
</dbReference>
<evidence type="ECO:0000256" key="4">
    <source>
        <dbReference type="ARBA" id="ARBA00013213"/>
    </source>
</evidence>
<name>A0ABS1V817_9PROT</name>
<evidence type="ECO:0000256" key="5">
    <source>
        <dbReference type="ARBA" id="ARBA00013376"/>
    </source>
</evidence>
<evidence type="ECO:0000256" key="3">
    <source>
        <dbReference type="ARBA" id="ARBA00006753"/>
    </source>
</evidence>
<dbReference type="InterPro" id="IPR045865">
    <property type="entry name" value="ACT-like_dom_sf"/>
</dbReference>
<reference evidence="13 14" key="1">
    <citation type="submission" date="2021-01" db="EMBL/GenBank/DDBJ databases">
        <title>Belnapia mucosa sp. nov. and Belnapia arida sp. nov., isolated from the Tabernas Desert (Almeria, Spain).</title>
        <authorList>
            <person name="Molina-Menor E."/>
            <person name="Vidal-Verdu A."/>
            <person name="Calonge A."/>
            <person name="Satari L."/>
            <person name="Pereto Magraner J."/>
            <person name="Porcar Miralles M."/>
        </authorList>
    </citation>
    <scope>NUCLEOTIDE SEQUENCE [LARGE SCALE GENOMIC DNA]</scope>
    <source>
        <strain evidence="13 14">T6</strain>
    </source>
</reference>
<dbReference type="InterPro" id="IPR002912">
    <property type="entry name" value="ACT_dom"/>
</dbReference>
<proteinExistence type="inferred from homology"/>
<feature type="domain" description="ACT" evidence="12">
    <location>
        <begin position="351"/>
        <end position="426"/>
    </location>
</feature>
<dbReference type="PANTHER" id="PTHR43331">
    <property type="entry name" value="HOMOSERINE DEHYDROGENASE"/>
    <property type="match status" value="1"/>
</dbReference>
<comment type="similarity">
    <text evidence="3 11">Belongs to the homoserine dehydrogenase family.</text>
</comment>
<dbReference type="CDD" id="cd04881">
    <property type="entry name" value="ACT_HSDH-Hom"/>
    <property type="match status" value="1"/>
</dbReference>
<organism evidence="13 14">
    <name type="scientific">Belnapia mucosa</name>
    <dbReference type="NCBI Taxonomy" id="2804532"/>
    <lineage>
        <taxon>Bacteria</taxon>
        <taxon>Pseudomonadati</taxon>
        <taxon>Pseudomonadota</taxon>
        <taxon>Alphaproteobacteria</taxon>
        <taxon>Acetobacterales</taxon>
        <taxon>Roseomonadaceae</taxon>
        <taxon>Belnapia</taxon>
    </lineage>
</organism>